<dbReference type="PROSITE" id="PS01274">
    <property type="entry name" value="COA_TRANSF_2"/>
    <property type="match status" value="1"/>
</dbReference>
<dbReference type="PANTHER" id="PTHR13707:SF57">
    <property type="entry name" value="SUCCINYL-COA:3-KETOACID COENZYME A TRANSFERASE SUBUNIT B-RELATED"/>
    <property type="match status" value="1"/>
</dbReference>
<dbReference type="NCBIfam" id="TIGR02428">
    <property type="entry name" value="pcaJ_scoB_fam"/>
    <property type="match status" value="1"/>
</dbReference>
<dbReference type="SMART" id="SM00882">
    <property type="entry name" value="CoA_trans"/>
    <property type="match status" value="1"/>
</dbReference>
<evidence type="ECO:0000256" key="2">
    <source>
        <dbReference type="ARBA" id="ARBA00022679"/>
    </source>
</evidence>
<dbReference type="InterPro" id="IPR037171">
    <property type="entry name" value="NagB/RpiA_transferase-like"/>
</dbReference>
<dbReference type="InterPro" id="IPR012791">
    <property type="entry name" value="3-oxoacid_CoA-transf_B"/>
</dbReference>
<comment type="similarity">
    <text evidence="1">Belongs to the 3-oxoacid CoA-transferase subunit B family.</text>
</comment>
<dbReference type="Proteomes" id="UP000183031">
    <property type="component" value="Unassembled WGS sequence"/>
</dbReference>
<name>A0A1G5G4D6_9GAMM</name>
<protein>
    <submittedName>
        <fullName evidence="3">3-oxoadipate CoA-transferase beta subunit</fullName>
    </submittedName>
</protein>
<evidence type="ECO:0000256" key="1">
    <source>
        <dbReference type="ARBA" id="ARBA00007047"/>
    </source>
</evidence>
<sequence length="226" mass="24217">MSKLTHQQLAERIARDIPEGAYVNLGIGIPTQIANYLPADKEIFLHSENGILGMGPAPTPGEEDPELINAGKQPVTLLKGGCFFHHGDSFAMMRGGHLDICVLGAYQVSERGDLANWSTGAPGAIPAVGGAMDLAIGARQVFVMTEHLTKTGECKIVRQCSYPLTGVGCIDRIYSDLAVMDVTPQGLVVREIFAGLTPQQLQDVTPVELTFTLQHGEPRHESSLSV</sequence>
<organism evidence="3 4">
    <name type="scientific">Serratia nematodiphila</name>
    <dbReference type="NCBI Taxonomy" id="458197"/>
    <lineage>
        <taxon>Bacteria</taxon>
        <taxon>Pseudomonadati</taxon>
        <taxon>Pseudomonadota</taxon>
        <taxon>Gammaproteobacteria</taxon>
        <taxon>Enterobacterales</taxon>
        <taxon>Yersiniaceae</taxon>
        <taxon>Serratia</taxon>
    </lineage>
</organism>
<dbReference type="PANTHER" id="PTHR13707">
    <property type="entry name" value="KETOACID-COENZYME A TRANSFERASE"/>
    <property type="match status" value="1"/>
</dbReference>
<accession>A0A1G5G4D6</accession>
<comment type="caution">
    <text evidence="3">The sequence shown here is derived from an EMBL/GenBank/DDBJ whole genome shotgun (WGS) entry which is preliminary data.</text>
</comment>
<proteinExistence type="inferred from homology"/>
<reference evidence="3 4" key="1">
    <citation type="submission" date="2016-10" db="EMBL/GenBank/DDBJ databases">
        <authorList>
            <person name="Varghese N."/>
            <person name="Submissions S."/>
        </authorList>
    </citation>
    <scope>NUCLEOTIDE SEQUENCE [LARGE SCALE GENOMIC DNA]</scope>
    <source>
        <strain evidence="3 4">CGMCC 1.6853</strain>
    </source>
</reference>
<dbReference type="Pfam" id="PF01144">
    <property type="entry name" value="CoA_trans"/>
    <property type="match status" value="1"/>
</dbReference>
<keyword evidence="2" id="KW-0808">Transferase</keyword>
<dbReference type="Gene3D" id="3.40.1080.10">
    <property type="entry name" value="Glutaconate Coenzyme A-transferase"/>
    <property type="match status" value="1"/>
</dbReference>
<dbReference type="RefSeq" id="WP_033632707.1">
    <property type="nucleotide sequence ID" value="NZ_CBCSIN010000002.1"/>
</dbReference>
<gene>
    <name evidence="3" type="ORF">SAMN02927935_01531</name>
</gene>
<dbReference type="InterPro" id="IPR004164">
    <property type="entry name" value="CoA_transf_AS"/>
</dbReference>
<dbReference type="SUPFAM" id="SSF100950">
    <property type="entry name" value="NagB/RpiA/CoA transferase-like"/>
    <property type="match status" value="1"/>
</dbReference>
<dbReference type="EMBL" id="FMUT01000004">
    <property type="protein sequence ID" value="SCY46241.1"/>
    <property type="molecule type" value="Genomic_DNA"/>
</dbReference>
<dbReference type="InterPro" id="IPR004165">
    <property type="entry name" value="CoA_trans_fam_I"/>
</dbReference>
<keyword evidence="4" id="KW-1185">Reference proteome</keyword>
<evidence type="ECO:0000313" key="3">
    <source>
        <dbReference type="EMBL" id="SCY46241.1"/>
    </source>
</evidence>
<evidence type="ECO:0000313" key="4">
    <source>
        <dbReference type="Proteomes" id="UP000183031"/>
    </source>
</evidence>